<reference evidence="8 9" key="1">
    <citation type="submission" date="2019-06" db="EMBL/GenBank/DDBJ databases">
        <title>A novel bacterium of genus Marinomonas, isolated from coastal sand.</title>
        <authorList>
            <person name="Huang H."/>
            <person name="Mo K."/>
            <person name="Hu Y."/>
        </authorList>
    </citation>
    <scope>NUCLEOTIDE SEQUENCE [LARGE SCALE GENOMIC DNA]</scope>
    <source>
        <strain evidence="8 9">HB171799</strain>
    </source>
</reference>
<dbReference type="EMBL" id="VFRR01000004">
    <property type="protein sequence ID" value="TPE54760.1"/>
    <property type="molecule type" value="Genomic_DNA"/>
</dbReference>
<comment type="similarity">
    <text evidence="6">Belongs to the BamD family.</text>
</comment>
<evidence type="ECO:0000256" key="3">
    <source>
        <dbReference type="ARBA" id="ARBA00023139"/>
    </source>
</evidence>
<dbReference type="AlphaFoldDB" id="A0A501X2P6"/>
<proteinExistence type="inferred from homology"/>
<dbReference type="GO" id="GO:0043165">
    <property type="term" value="P:Gram-negative-bacterium-type cell outer membrane assembly"/>
    <property type="evidence" value="ECO:0007669"/>
    <property type="project" value="UniProtKB-UniRule"/>
</dbReference>
<evidence type="ECO:0000256" key="1">
    <source>
        <dbReference type="ARBA" id="ARBA00022729"/>
    </source>
</evidence>
<dbReference type="OrthoDB" id="9779191at2"/>
<dbReference type="Pfam" id="PF13525">
    <property type="entry name" value="YfiO"/>
    <property type="match status" value="1"/>
</dbReference>
<evidence type="ECO:0000256" key="4">
    <source>
        <dbReference type="ARBA" id="ARBA00023237"/>
    </source>
</evidence>
<dbReference type="NCBIfam" id="TIGR03302">
    <property type="entry name" value="OM_YfiO"/>
    <property type="match status" value="1"/>
</dbReference>
<comment type="subcellular location">
    <subcellularLocation>
        <location evidence="6">Cell outer membrane</location>
    </subcellularLocation>
</comment>
<keyword evidence="2 6" id="KW-0472">Membrane</keyword>
<dbReference type="PANTHER" id="PTHR37423:SF1">
    <property type="entry name" value="OUTER MEMBRANE PROTEIN ASSEMBLY FACTOR BAMD"/>
    <property type="match status" value="1"/>
</dbReference>
<evidence type="ECO:0000313" key="8">
    <source>
        <dbReference type="EMBL" id="TPE54760.1"/>
    </source>
</evidence>
<keyword evidence="9" id="KW-1185">Reference proteome</keyword>
<gene>
    <name evidence="6" type="primary">bamD</name>
    <name evidence="8" type="ORF">FJM67_03780</name>
</gene>
<evidence type="ECO:0000259" key="7">
    <source>
        <dbReference type="Pfam" id="PF13525"/>
    </source>
</evidence>
<protein>
    <recommendedName>
        <fullName evidence="6">Outer membrane protein assembly factor BamD</fullName>
    </recommendedName>
</protein>
<comment type="caution">
    <text evidence="8">The sequence shown here is derived from an EMBL/GenBank/DDBJ whole genome shotgun (WGS) entry which is preliminary data.</text>
</comment>
<keyword evidence="3" id="KW-0564">Palmitate</keyword>
<dbReference type="InterPro" id="IPR017689">
    <property type="entry name" value="BamD"/>
</dbReference>
<comment type="function">
    <text evidence="6">Part of the outer membrane protein assembly complex, which is involved in assembly and insertion of beta-barrel proteins into the outer membrane.</text>
</comment>
<dbReference type="GO" id="GO:1990063">
    <property type="term" value="C:Bam protein complex"/>
    <property type="evidence" value="ECO:0007669"/>
    <property type="project" value="TreeGrafter"/>
</dbReference>
<feature type="domain" description="Outer membrane lipoprotein BamD-like" evidence="7">
    <location>
        <begin position="34"/>
        <end position="233"/>
    </location>
</feature>
<evidence type="ECO:0000256" key="6">
    <source>
        <dbReference type="HAMAP-Rule" id="MF_00922"/>
    </source>
</evidence>
<feature type="chain" id="PRO_5021518937" description="Outer membrane protein assembly factor BamD" evidence="6">
    <location>
        <begin position="27"/>
        <end position="280"/>
    </location>
</feature>
<keyword evidence="4 6" id="KW-0998">Cell outer membrane</keyword>
<keyword evidence="5" id="KW-0449">Lipoprotein</keyword>
<accession>A0A501X2P6</accession>
<keyword evidence="1 6" id="KW-0732">Signal</keyword>
<evidence type="ECO:0000256" key="2">
    <source>
        <dbReference type="ARBA" id="ARBA00023136"/>
    </source>
</evidence>
<name>A0A501X2P6_9GAMM</name>
<dbReference type="HAMAP" id="MF_00922">
    <property type="entry name" value="OM_assembly_BamD"/>
    <property type="match status" value="1"/>
</dbReference>
<evidence type="ECO:0000313" key="9">
    <source>
        <dbReference type="Proteomes" id="UP000315901"/>
    </source>
</evidence>
<comment type="subunit">
    <text evidence="6">Part of the Bam complex.</text>
</comment>
<dbReference type="Proteomes" id="UP000315901">
    <property type="component" value="Unassembled WGS sequence"/>
</dbReference>
<organism evidence="8 9">
    <name type="scientific">Maribrevibacterium harenarium</name>
    <dbReference type="NCBI Taxonomy" id="2589817"/>
    <lineage>
        <taxon>Bacteria</taxon>
        <taxon>Pseudomonadati</taxon>
        <taxon>Pseudomonadota</taxon>
        <taxon>Gammaproteobacteria</taxon>
        <taxon>Oceanospirillales</taxon>
        <taxon>Oceanospirillaceae</taxon>
        <taxon>Maribrevibacterium</taxon>
    </lineage>
</organism>
<dbReference type="InterPro" id="IPR039565">
    <property type="entry name" value="BamD-like"/>
</dbReference>
<sequence length="280" mass="32017" precursor="true">MGLLSNMSRTALISVLFFLLAGCASTPSDDIDLPERTYYDKAMEALDDNLPTTAARHLKDLETRYPFGELTERAKLDLIYAQFEAGDYIASHATAERFIRNYPNHIALDYVYYMRALSTYKGAETFLGRYLDLNPAERDANEYNKAFGEFADLLQRYPSSEYAPDAKARMIYLRNTIAQHEVQVAHYYFKRKAPLSALRRGQEVIQNYPSTPAVEEALAVTIQAYMDLGQLDLAKLNLSVLINSYPESRFVDDKQRFIPFELPREANPDTLYWVSLGLID</sequence>
<dbReference type="Gene3D" id="1.25.40.10">
    <property type="entry name" value="Tetratricopeptide repeat domain"/>
    <property type="match status" value="1"/>
</dbReference>
<dbReference type="InterPro" id="IPR011990">
    <property type="entry name" value="TPR-like_helical_dom_sf"/>
</dbReference>
<dbReference type="PANTHER" id="PTHR37423">
    <property type="entry name" value="SOLUBLE LYTIC MUREIN TRANSGLYCOSYLASE-RELATED"/>
    <property type="match status" value="1"/>
</dbReference>
<dbReference type="CDD" id="cd15830">
    <property type="entry name" value="BamD"/>
    <property type="match status" value="1"/>
</dbReference>
<feature type="signal peptide" evidence="6">
    <location>
        <begin position="1"/>
        <end position="26"/>
    </location>
</feature>
<dbReference type="GO" id="GO:0051205">
    <property type="term" value="P:protein insertion into membrane"/>
    <property type="evidence" value="ECO:0007669"/>
    <property type="project" value="UniProtKB-UniRule"/>
</dbReference>
<evidence type="ECO:0000256" key="5">
    <source>
        <dbReference type="ARBA" id="ARBA00023288"/>
    </source>
</evidence>